<reference evidence="8 9" key="1">
    <citation type="journal article" date="2021" name="Microbiol. Resour. Announc.">
        <title>Complete Genome Sequences of Two Rhodococcus sp. Strains with Large and Linear Chromosomes, Isolated from Apple Rhizosphere.</title>
        <authorList>
            <person name="Benning S."/>
            <person name="Brugnone N."/>
            <person name="Siani R."/>
            <person name="Kublik S."/>
            <person name="Schloter M."/>
            <person name="Rad V."/>
        </authorList>
    </citation>
    <scope>NUCLEOTIDE SEQUENCE [LARGE SCALE GENOMIC DNA]</scope>
    <source>
        <strain evidence="8 9">R79</strain>
    </source>
</reference>
<reference evidence="8 9" key="2">
    <citation type="journal article" date="2022" name="Arch. Microbiol.">
        <title>Rhodococcus pseudokoreensis sp. nov. isolated from the rhizosphere of young M26 apple rootstocks.</title>
        <authorList>
            <person name="Kampfer P."/>
            <person name="Glaeser S.P."/>
            <person name="Blom J."/>
            <person name="Wolf J."/>
            <person name="Benning S."/>
            <person name="Schloter M."/>
            <person name="Neumann-Schaal M."/>
        </authorList>
    </citation>
    <scope>NUCLEOTIDE SEQUENCE [LARGE SCALE GENOMIC DNA]</scope>
    <source>
        <strain evidence="8 9">R79</strain>
    </source>
</reference>
<dbReference type="Pfam" id="PF00067">
    <property type="entry name" value="p450"/>
    <property type="match status" value="1"/>
</dbReference>
<dbReference type="Gene3D" id="1.10.630.10">
    <property type="entry name" value="Cytochrome P450"/>
    <property type="match status" value="1"/>
</dbReference>
<keyword evidence="9" id="KW-1185">Reference proteome</keyword>
<keyword evidence="6 7" id="KW-0503">Monooxygenase</keyword>
<keyword evidence="3 7" id="KW-0479">Metal-binding</keyword>
<evidence type="ECO:0000256" key="5">
    <source>
        <dbReference type="ARBA" id="ARBA00023004"/>
    </source>
</evidence>
<evidence type="ECO:0000256" key="6">
    <source>
        <dbReference type="ARBA" id="ARBA00023033"/>
    </source>
</evidence>
<dbReference type="PRINTS" id="PR00359">
    <property type="entry name" value="BP450"/>
</dbReference>
<name>A0A974W4V2_9NOCA</name>
<dbReference type="InterPro" id="IPR001128">
    <property type="entry name" value="Cyt_P450"/>
</dbReference>
<comment type="similarity">
    <text evidence="1 7">Belongs to the cytochrome P450 family.</text>
</comment>
<dbReference type="PRINTS" id="PR00385">
    <property type="entry name" value="P450"/>
</dbReference>
<evidence type="ECO:0000256" key="4">
    <source>
        <dbReference type="ARBA" id="ARBA00023002"/>
    </source>
</evidence>
<protein>
    <submittedName>
        <fullName evidence="8">Cytochrome P450</fullName>
    </submittedName>
</protein>
<dbReference type="InterPro" id="IPR017972">
    <property type="entry name" value="Cyt_P450_CS"/>
</dbReference>
<evidence type="ECO:0000313" key="8">
    <source>
        <dbReference type="EMBL" id="QSE90652.1"/>
    </source>
</evidence>
<evidence type="ECO:0000313" key="9">
    <source>
        <dbReference type="Proteomes" id="UP000662986"/>
    </source>
</evidence>
<dbReference type="Proteomes" id="UP000662986">
    <property type="component" value="Chromosome"/>
</dbReference>
<keyword evidence="4 7" id="KW-0560">Oxidoreductase</keyword>
<dbReference type="PROSITE" id="PS00086">
    <property type="entry name" value="CYTOCHROME_P450"/>
    <property type="match status" value="1"/>
</dbReference>
<organism evidence="8 9">
    <name type="scientific">Rhodococcus pseudokoreensis</name>
    <dbReference type="NCBI Taxonomy" id="2811421"/>
    <lineage>
        <taxon>Bacteria</taxon>
        <taxon>Bacillati</taxon>
        <taxon>Actinomycetota</taxon>
        <taxon>Actinomycetes</taxon>
        <taxon>Mycobacteriales</taxon>
        <taxon>Nocardiaceae</taxon>
        <taxon>Rhodococcus</taxon>
    </lineage>
</organism>
<proteinExistence type="inferred from homology"/>
<evidence type="ECO:0000256" key="3">
    <source>
        <dbReference type="ARBA" id="ARBA00022723"/>
    </source>
</evidence>
<dbReference type="InterPro" id="IPR002397">
    <property type="entry name" value="Cyt_P450_B"/>
</dbReference>
<dbReference type="PANTHER" id="PTHR46696">
    <property type="entry name" value="P450, PUTATIVE (EUROFUNG)-RELATED"/>
    <property type="match status" value="1"/>
</dbReference>
<evidence type="ECO:0000256" key="2">
    <source>
        <dbReference type="ARBA" id="ARBA00022617"/>
    </source>
</evidence>
<evidence type="ECO:0000256" key="1">
    <source>
        <dbReference type="ARBA" id="ARBA00010617"/>
    </source>
</evidence>
<evidence type="ECO:0000256" key="7">
    <source>
        <dbReference type="RuleBase" id="RU000461"/>
    </source>
</evidence>
<dbReference type="InterPro" id="IPR036396">
    <property type="entry name" value="Cyt_P450_sf"/>
</dbReference>
<dbReference type="RefSeq" id="WP_206007078.1">
    <property type="nucleotide sequence ID" value="NZ_CP070619.1"/>
</dbReference>
<accession>A0A974W4V2</accession>
<dbReference type="EMBL" id="CP070619">
    <property type="protein sequence ID" value="QSE90652.1"/>
    <property type="molecule type" value="Genomic_DNA"/>
</dbReference>
<gene>
    <name evidence="8" type="ORF">JWS13_19515</name>
</gene>
<sequence length="410" mass="45214">MDSTTATELNPDALPRLEWDWVANAFEDPNPVLNELREQTWIASSDRGLEVLRYEDVSKMLRDRNLQKQPQRVMNRMDEMGITEGPVREYHARSILTQDGDPHARLRLPLSAFFAPRRVESLRQATASIVDRALARVAGRPTIDALPELCEPIPAEMFCHLIAAPPELAGQVARISDSMIGPIIDRGSDRAAEHVAAFHELHDLLAELIAERRRAPGDDVLSDLIEMQRTGQLTEQDLYDQAGMLLDASIDNTAHQLTFGLAQLLDERKLLAAVTSGASTPALAADEVLRLAAIAGAILRFPKESFEYKGMVFPAGQPIFLHLRSANRDPRVFENPDAFVPDRPKGRGPLTFGAGAHTCLGQHLARTELQELISRFPVAFPNAELAEPATVSFGPIATRVQRCVIALDPA</sequence>
<dbReference type="SUPFAM" id="SSF48264">
    <property type="entry name" value="Cytochrome P450"/>
    <property type="match status" value="1"/>
</dbReference>
<keyword evidence="2 7" id="KW-0349">Heme</keyword>
<dbReference type="PANTHER" id="PTHR46696:SF6">
    <property type="entry name" value="P450, PUTATIVE (EUROFUNG)-RELATED"/>
    <property type="match status" value="1"/>
</dbReference>
<keyword evidence="5 7" id="KW-0408">Iron</keyword>